<dbReference type="Gramene" id="KCW57524">
    <property type="protein sequence ID" value="KCW57524"/>
    <property type="gene ID" value="EUGRSUZ_H00293"/>
</dbReference>
<proteinExistence type="predicted"/>
<gene>
    <name evidence="1" type="ORF">EUGRSUZ_H00293</name>
</gene>
<accession>A0A059AUU6</accession>
<dbReference type="EMBL" id="KK198760">
    <property type="protein sequence ID" value="KCW57524.1"/>
    <property type="molecule type" value="Genomic_DNA"/>
</dbReference>
<evidence type="ECO:0000313" key="1">
    <source>
        <dbReference type="EMBL" id="KCW57524.1"/>
    </source>
</evidence>
<dbReference type="InParanoid" id="A0A059AUU6"/>
<reference evidence="1" key="1">
    <citation type="submission" date="2013-07" db="EMBL/GenBank/DDBJ databases">
        <title>The genome of Eucalyptus grandis.</title>
        <authorList>
            <person name="Schmutz J."/>
            <person name="Hayes R."/>
            <person name="Myburg A."/>
            <person name="Tuskan G."/>
            <person name="Grattapaglia D."/>
            <person name="Rokhsar D.S."/>
        </authorList>
    </citation>
    <scope>NUCLEOTIDE SEQUENCE</scope>
    <source>
        <tissue evidence="1">Leaf extractions</tissue>
    </source>
</reference>
<organism evidence="1">
    <name type="scientific">Eucalyptus grandis</name>
    <name type="common">Flooded gum</name>
    <dbReference type="NCBI Taxonomy" id="71139"/>
    <lineage>
        <taxon>Eukaryota</taxon>
        <taxon>Viridiplantae</taxon>
        <taxon>Streptophyta</taxon>
        <taxon>Embryophyta</taxon>
        <taxon>Tracheophyta</taxon>
        <taxon>Spermatophyta</taxon>
        <taxon>Magnoliopsida</taxon>
        <taxon>eudicotyledons</taxon>
        <taxon>Gunneridae</taxon>
        <taxon>Pentapetalae</taxon>
        <taxon>rosids</taxon>
        <taxon>malvids</taxon>
        <taxon>Myrtales</taxon>
        <taxon>Myrtaceae</taxon>
        <taxon>Myrtoideae</taxon>
        <taxon>Eucalypteae</taxon>
        <taxon>Eucalyptus</taxon>
    </lineage>
</organism>
<protein>
    <submittedName>
        <fullName evidence="1">Uncharacterized protein</fullName>
    </submittedName>
</protein>
<sequence>MIAIHSDNLTSRPGRFPLQFLEKVQDLELVAAAVEDVADLDDGGGAAGPSTLGVDEAGEGEGLLGLGEVAVEVADGDDAVGSGVERLQRRRRLARAAADGEVNEGVDEGGEELRDPIADACGLRTRMRWRFLRVIRHRLFRLRLCGKVGTF</sequence>
<dbReference type="AlphaFoldDB" id="A0A059AUU6"/>
<name>A0A059AUU6_EUCGR</name>